<evidence type="ECO:0000259" key="3">
    <source>
        <dbReference type="Pfam" id="PF20438"/>
    </source>
</evidence>
<dbReference type="InterPro" id="IPR046840">
    <property type="entry name" value="SpoIVA_C"/>
</dbReference>
<comment type="catalytic activity">
    <reaction evidence="1">
        <text>ATP + H2O = ADP + phosphate + H(+)</text>
        <dbReference type="Rhea" id="RHEA:13065"/>
        <dbReference type="ChEBI" id="CHEBI:15377"/>
        <dbReference type="ChEBI" id="CHEBI:15378"/>
        <dbReference type="ChEBI" id="CHEBI:30616"/>
        <dbReference type="ChEBI" id="CHEBI:43474"/>
        <dbReference type="ChEBI" id="CHEBI:456216"/>
    </reaction>
</comment>
<dbReference type="InterPro" id="IPR046842">
    <property type="entry name" value="SpoIVA_ATPase"/>
</dbReference>
<feature type="domain" description="Stage IV sporulation protein A middle" evidence="3">
    <location>
        <begin position="243"/>
        <end position="419"/>
    </location>
</feature>
<keyword evidence="1" id="KW-0067">ATP-binding</keyword>
<dbReference type="InterPro" id="IPR027417">
    <property type="entry name" value="P-loop_NTPase"/>
</dbReference>
<evidence type="ECO:0000256" key="1">
    <source>
        <dbReference type="PIRNR" id="PIRNR007466"/>
    </source>
</evidence>
<keyword evidence="1" id="KW-0378">Hydrolase</keyword>
<keyword evidence="1" id="KW-0547">Nucleotide-binding</keyword>
<dbReference type="GO" id="GO:0016887">
    <property type="term" value="F:ATP hydrolysis activity"/>
    <property type="evidence" value="ECO:0007669"/>
    <property type="project" value="InterPro"/>
</dbReference>
<accession>A0A395VD64</accession>
<dbReference type="InterPro" id="IPR046841">
    <property type="entry name" value="SpoIVA_middle"/>
</dbReference>
<dbReference type="Pfam" id="PF20438">
    <property type="entry name" value="SpoIVA_middle"/>
    <property type="match status" value="1"/>
</dbReference>
<organism evidence="5 6">
    <name type="scientific">Roseburia hominis</name>
    <dbReference type="NCBI Taxonomy" id="301301"/>
    <lineage>
        <taxon>Bacteria</taxon>
        <taxon>Bacillati</taxon>
        <taxon>Bacillota</taxon>
        <taxon>Clostridia</taxon>
        <taxon>Lachnospirales</taxon>
        <taxon>Lachnospiraceae</taxon>
        <taxon>Roseburia</taxon>
    </lineage>
</organism>
<dbReference type="Proteomes" id="UP000266172">
    <property type="component" value="Unassembled WGS sequence"/>
</dbReference>
<dbReference type="InterPro" id="IPR014201">
    <property type="entry name" value="Spore_IV_A"/>
</dbReference>
<dbReference type="GO" id="GO:0005524">
    <property type="term" value="F:ATP binding"/>
    <property type="evidence" value="ECO:0007669"/>
    <property type="project" value="UniProtKB-KW"/>
</dbReference>
<dbReference type="SUPFAM" id="SSF52540">
    <property type="entry name" value="P-loop containing nucleoside triphosphate hydrolases"/>
    <property type="match status" value="1"/>
</dbReference>
<comment type="caution">
    <text evidence="5">The sequence shown here is derived from an EMBL/GenBank/DDBJ whole genome shotgun (WGS) entry which is preliminary data.</text>
</comment>
<dbReference type="Pfam" id="PF20439">
    <property type="entry name" value="SpoIVA_C"/>
    <property type="match status" value="1"/>
</dbReference>
<dbReference type="RefSeq" id="WP_118096567.1">
    <property type="nucleotide sequence ID" value="NZ_QRVL01000001.1"/>
</dbReference>
<dbReference type="PIRSF" id="PIRSF007466">
    <property type="entry name" value="SpoIVA"/>
    <property type="match status" value="1"/>
</dbReference>
<dbReference type="Pfam" id="PF09547">
    <property type="entry name" value="SpoIVA_ATPase"/>
    <property type="match status" value="1"/>
</dbReference>
<protein>
    <recommendedName>
        <fullName evidence="1">Stage IV sporulation protein A</fullName>
        <ecNumber evidence="1">3.6.1.-</ecNumber>
    </recommendedName>
    <alternativeName>
        <fullName evidence="1">Coat morphogenetic protein SpoIVA</fullName>
    </alternativeName>
</protein>
<dbReference type="Gene3D" id="3.40.50.300">
    <property type="entry name" value="P-loop containing nucleotide triphosphate hydrolases"/>
    <property type="match status" value="1"/>
</dbReference>
<keyword evidence="1" id="KW-0749">Sporulation</keyword>
<gene>
    <name evidence="5" type="primary">spoIVA</name>
    <name evidence="5" type="ORF">DWX93_02960</name>
</gene>
<dbReference type="EMBL" id="QRVL01000001">
    <property type="protein sequence ID" value="RGS42304.1"/>
    <property type="molecule type" value="Genomic_DNA"/>
</dbReference>
<evidence type="ECO:0000313" key="6">
    <source>
        <dbReference type="Proteomes" id="UP000266172"/>
    </source>
</evidence>
<sequence>MDISSKKEFDLYKDIQNRTDGEVYLGIVGPVRTGKSTFIKRFMDLMVLPYMEDVHSRQRTIDELPQSAQGKTIMTTEPKFIPKDAAEIALEDDTRIKIRLIDCVGFMVDGAAGHMEGSTDRMVHTPWFDHEIPFVEAASIGTEKVIRDHATIGIVVTTDGSIGDLPRENYVNAEEQTVQELEEIGKPYVVVLNSTRPYSEETVRIAEKLREKYQTAVLPVNCEQLRKDDVFHILEQILYEFPVARMEFYIPKWTEMLPPDHPMKAEIIQSARTILSGMRKVKDIYAQDFTPEHYVSRMKLEEVDLASGCAKIRMEVAEKYYYENMSELAGVPIAGEYELIALVKEMSQRKEAYEKVADAMAAVQVKGYGVVGPGLSDIKMEDPVLIKHGNKFGVRIRATSPSIHMIRANIETEIAPIVGSEEQANDLIAYIREGEKSEEGAWETNIFGKSIGELMEDGIRGKISMMDDECQMKLQDTMQKIVNDNNGGMVCIIL</sequence>
<evidence type="ECO:0000313" key="5">
    <source>
        <dbReference type="EMBL" id="RGS42304.1"/>
    </source>
</evidence>
<comment type="function">
    <text evidence="1">ATPase. Has a role at an early stage in the morphogenesis of the spore coat.</text>
</comment>
<name>A0A395VD64_9FIRM</name>
<reference evidence="5 6" key="1">
    <citation type="submission" date="2018-08" db="EMBL/GenBank/DDBJ databases">
        <title>A genome reference for cultivated species of the human gut microbiota.</title>
        <authorList>
            <person name="Zou Y."/>
            <person name="Xue W."/>
            <person name="Luo G."/>
        </authorList>
    </citation>
    <scope>NUCLEOTIDE SEQUENCE [LARGE SCALE GENOMIC DNA]</scope>
    <source>
        <strain evidence="5 6">AF22-12AC</strain>
    </source>
</reference>
<evidence type="ECO:0000259" key="4">
    <source>
        <dbReference type="Pfam" id="PF20439"/>
    </source>
</evidence>
<comment type="subcellular location">
    <subcellularLocation>
        <location evidence="1">Cytoplasm</location>
    </subcellularLocation>
</comment>
<feature type="domain" description="Stage IV sporulation protein A ATPase" evidence="2">
    <location>
        <begin position="8"/>
        <end position="242"/>
    </location>
</feature>
<feature type="domain" description="Sporulation stage IV protein A C-terminal" evidence="4">
    <location>
        <begin position="420"/>
        <end position="494"/>
    </location>
</feature>
<dbReference type="GO" id="GO:0030435">
    <property type="term" value="P:sporulation resulting in formation of a cellular spore"/>
    <property type="evidence" value="ECO:0007669"/>
    <property type="project" value="UniProtKB-KW"/>
</dbReference>
<dbReference type="AlphaFoldDB" id="A0A395VD64"/>
<dbReference type="CDD" id="cd00882">
    <property type="entry name" value="Ras_like_GTPase"/>
    <property type="match status" value="1"/>
</dbReference>
<proteinExistence type="predicted"/>
<dbReference type="NCBIfam" id="TIGR02836">
    <property type="entry name" value="spore_IV_A"/>
    <property type="match status" value="1"/>
</dbReference>
<evidence type="ECO:0000259" key="2">
    <source>
        <dbReference type="Pfam" id="PF09547"/>
    </source>
</evidence>
<keyword evidence="1" id="KW-0963">Cytoplasm</keyword>
<dbReference type="GO" id="GO:0005737">
    <property type="term" value="C:cytoplasm"/>
    <property type="evidence" value="ECO:0007669"/>
    <property type="project" value="UniProtKB-SubCell"/>
</dbReference>
<dbReference type="EC" id="3.6.1.-" evidence="1"/>